<dbReference type="InterPro" id="IPR003807">
    <property type="entry name" value="DUF202"/>
</dbReference>
<evidence type="ECO:0000313" key="8">
    <source>
        <dbReference type="EMBL" id="OAP63555.1"/>
    </source>
</evidence>
<dbReference type="AlphaFoldDB" id="A0A178ZX38"/>
<evidence type="ECO:0000256" key="2">
    <source>
        <dbReference type="ARBA" id="ARBA00022475"/>
    </source>
</evidence>
<evidence type="ECO:0000256" key="5">
    <source>
        <dbReference type="ARBA" id="ARBA00023136"/>
    </source>
</evidence>
<dbReference type="PANTHER" id="PTHR34187:SF2">
    <property type="entry name" value="DUF202 DOMAIN-CONTAINING PROTEIN"/>
    <property type="match status" value="1"/>
</dbReference>
<sequence>MATRRRFRSSSIIYDMDVERYSTSIHHSYPVSPRLRSPSSLVAMSDEAEMARQFWDGLEEGPIETSKPVPSDEKSTIKKFWDEYVAVEMEFGYGVRDHLTNEETFITWFDFGYGMAGFGLVMLQFGILNGRLIDSTNAAHLAKALACTSFLVAILSTVVGAYRFFCQQDALLRGQIFVGGFSMFLSILVFFG</sequence>
<evidence type="ECO:0000256" key="1">
    <source>
        <dbReference type="ARBA" id="ARBA00004651"/>
    </source>
</evidence>
<dbReference type="PANTHER" id="PTHR34187">
    <property type="entry name" value="FGR18P"/>
    <property type="match status" value="1"/>
</dbReference>
<accession>A0A178ZX38</accession>
<keyword evidence="9" id="KW-1185">Reference proteome</keyword>
<evidence type="ECO:0000256" key="4">
    <source>
        <dbReference type="ARBA" id="ARBA00022989"/>
    </source>
</evidence>
<comment type="subcellular location">
    <subcellularLocation>
        <location evidence="1">Cell membrane</location>
        <topology evidence="1">Multi-pass membrane protein</topology>
    </subcellularLocation>
</comment>
<evidence type="ECO:0000259" key="7">
    <source>
        <dbReference type="Pfam" id="PF02656"/>
    </source>
</evidence>
<keyword evidence="5 6" id="KW-0472">Membrane</keyword>
<evidence type="ECO:0000313" key="9">
    <source>
        <dbReference type="Proteomes" id="UP000078343"/>
    </source>
</evidence>
<dbReference type="Proteomes" id="UP000078343">
    <property type="component" value="Unassembled WGS sequence"/>
</dbReference>
<dbReference type="InterPro" id="IPR052053">
    <property type="entry name" value="IM_YidH-like"/>
</dbReference>
<organism evidence="8 9">
    <name type="scientific">Fonsecaea erecta</name>
    <dbReference type="NCBI Taxonomy" id="1367422"/>
    <lineage>
        <taxon>Eukaryota</taxon>
        <taxon>Fungi</taxon>
        <taxon>Dikarya</taxon>
        <taxon>Ascomycota</taxon>
        <taxon>Pezizomycotina</taxon>
        <taxon>Eurotiomycetes</taxon>
        <taxon>Chaetothyriomycetidae</taxon>
        <taxon>Chaetothyriales</taxon>
        <taxon>Herpotrichiellaceae</taxon>
        <taxon>Fonsecaea</taxon>
    </lineage>
</organism>
<dbReference type="OrthoDB" id="199599at2759"/>
<protein>
    <recommendedName>
        <fullName evidence="7">DUF202 domain-containing protein</fullName>
    </recommendedName>
</protein>
<name>A0A178ZX38_9EURO</name>
<comment type="caution">
    <text evidence="8">The sequence shown here is derived from an EMBL/GenBank/DDBJ whole genome shotgun (WGS) entry which is preliminary data.</text>
</comment>
<dbReference type="Pfam" id="PF02656">
    <property type="entry name" value="DUF202"/>
    <property type="match status" value="1"/>
</dbReference>
<dbReference type="STRING" id="1367422.A0A178ZX38"/>
<feature type="transmembrane region" description="Helical" evidence="6">
    <location>
        <begin position="105"/>
        <end position="128"/>
    </location>
</feature>
<feature type="transmembrane region" description="Helical" evidence="6">
    <location>
        <begin position="140"/>
        <end position="162"/>
    </location>
</feature>
<dbReference type="GO" id="GO:0005886">
    <property type="term" value="C:plasma membrane"/>
    <property type="evidence" value="ECO:0007669"/>
    <property type="project" value="UniProtKB-SubCell"/>
</dbReference>
<proteinExistence type="predicted"/>
<keyword evidence="2" id="KW-1003">Cell membrane</keyword>
<feature type="transmembrane region" description="Helical" evidence="6">
    <location>
        <begin position="174"/>
        <end position="191"/>
    </location>
</feature>
<reference evidence="8 9" key="1">
    <citation type="submission" date="2016-04" db="EMBL/GenBank/DDBJ databases">
        <title>Draft genome of Fonsecaea erecta CBS 125763.</title>
        <authorList>
            <person name="Weiss V.A."/>
            <person name="Vicente V.A."/>
            <person name="Raittz R.T."/>
            <person name="Moreno L.F."/>
            <person name="De Souza E.M."/>
            <person name="Pedrosa F.O."/>
            <person name="Steffens M.B."/>
            <person name="Faoro H."/>
            <person name="Tadra-Sfeir M.Z."/>
            <person name="Najafzadeh M.J."/>
            <person name="Felipe M.S."/>
            <person name="Teixeira M."/>
            <person name="Sun J."/>
            <person name="Xi L."/>
            <person name="Gomes R."/>
            <person name="De Azevedo C.M."/>
            <person name="Salgado C.G."/>
            <person name="Da Silva M.B."/>
            <person name="Nascimento M.F."/>
            <person name="Queiroz-Telles F."/>
            <person name="Attili D.S."/>
            <person name="Gorbushina A."/>
        </authorList>
    </citation>
    <scope>NUCLEOTIDE SEQUENCE [LARGE SCALE GENOMIC DNA]</scope>
    <source>
        <strain evidence="8 9">CBS 125763</strain>
    </source>
</reference>
<keyword evidence="4 6" id="KW-1133">Transmembrane helix</keyword>
<gene>
    <name evidence="8" type="ORF">AYL99_02782</name>
</gene>
<evidence type="ECO:0000256" key="3">
    <source>
        <dbReference type="ARBA" id="ARBA00022692"/>
    </source>
</evidence>
<dbReference type="GeneID" id="30006952"/>
<dbReference type="EMBL" id="LVYI01000002">
    <property type="protein sequence ID" value="OAP63555.1"/>
    <property type="molecule type" value="Genomic_DNA"/>
</dbReference>
<evidence type="ECO:0000256" key="6">
    <source>
        <dbReference type="SAM" id="Phobius"/>
    </source>
</evidence>
<feature type="domain" description="DUF202" evidence="7">
    <location>
        <begin position="96"/>
        <end position="168"/>
    </location>
</feature>
<keyword evidence="3 6" id="KW-0812">Transmembrane</keyword>
<dbReference type="RefSeq" id="XP_018696922.1">
    <property type="nucleotide sequence ID" value="XM_018834298.1"/>
</dbReference>